<comment type="caution">
    <text evidence="1">The sequence shown here is derived from an EMBL/GenBank/DDBJ whole genome shotgun (WGS) entry which is preliminary data.</text>
</comment>
<sequence>MPSIPDPAFPLELEQEIFTTAALMRSPHFFALRTAYWFGSSPCSKSLAFRHDNIRNVFWWNLYRGERMLALLSTCTGVQNLALRWLVPSMLPYLRKLQLRRLTLSQGSYYEPEGHFTVTQLSQTEPFFATLTHLHIHHVYGGYSTFDFQWLAGLPSLTHLCIENVGDNRRLLEFLQGCERLQVLVLCAFTWSMPTLDAGPWKDDWRVVILRLDVDNRDHHIRDWKLGAAGGRDFWVRAEEFLAKKLNDKNITTQFCDQ</sequence>
<name>A0A8H6Z4T6_9AGAR</name>
<keyword evidence="2" id="KW-1185">Reference proteome</keyword>
<organism evidence="1 2">
    <name type="scientific">Mycena venus</name>
    <dbReference type="NCBI Taxonomy" id="2733690"/>
    <lineage>
        <taxon>Eukaryota</taxon>
        <taxon>Fungi</taxon>
        <taxon>Dikarya</taxon>
        <taxon>Basidiomycota</taxon>
        <taxon>Agaricomycotina</taxon>
        <taxon>Agaricomycetes</taxon>
        <taxon>Agaricomycetidae</taxon>
        <taxon>Agaricales</taxon>
        <taxon>Marasmiineae</taxon>
        <taxon>Mycenaceae</taxon>
        <taxon>Mycena</taxon>
    </lineage>
</organism>
<protein>
    <recommendedName>
        <fullName evidence="3">F-box domain-containing protein</fullName>
    </recommendedName>
</protein>
<dbReference type="Proteomes" id="UP000620124">
    <property type="component" value="Unassembled WGS sequence"/>
</dbReference>
<gene>
    <name evidence="1" type="ORF">MVEN_00256800</name>
</gene>
<proteinExistence type="predicted"/>
<dbReference type="EMBL" id="JACAZI010000002">
    <property type="protein sequence ID" value="KAF7369290.1"/>
    <property type="molecule type" value="Genomic_DNA"/>
</dbReference>
<evidence type="ECO:0000313" key="1">
    <source>
        <dbReference type="EMBL" id="KAF7369290.1"/>
    </source>
</evidence>
<dbReference type="OrthoDB" id="2944831at2759"/>
<dbReference type="InterPro" id="IPR032675">
    <property type="entry name" value="LRR_dom_sf"/>
</dbReference>
<dbReference type="SUPFAM" id="SSF52047">
    <property type="entry name" value="RNI-like"/>
    <property type="match status" value="1"/>
</dbReference>
<dbReference type="AlphaFoldDB" id="A0A8H6Z4T6"/>
<accession>A0A8H6Z4T6</accession>
<evidence type="ECO:0008006" key="3">
    <source>
        <dbReference type="Google" id="ProtNLM"/>
    </source>
</evidence>
<dbReference type="Gene3D" id="3.80.10.10">
    <property type="entry name" value="Ribonuclease Inhibitor"/>
    <property type="match status" value="1"/>
</dbReference>
<evidence type="ECO:0000313" key="2">
    <source>
        <dbReference type="Proteomes" id="UP000620124"/>
    </source>
</evidence>
<reference evidence="1" key="1">
    <citation type="submission" date="2020-05" db="EMBL/GenBank/DDBJ databases">
        <title>Mycena genomes resolve the evolution of fungal bioluminescence.</title>
        <authorList>
            <person name="Tsai I.J."/>
        </authorList>
    </citation>
    <scope>NUCLEOTIDE SEQUENCE</scope>
    <source>
        <strain evidence="1">CCC161011</strain>
    </source>
</reference>